<evidence type="ECO:0000259" key="13">
    <source>
        <dbReference type="SMART" id="SM00481"/>
    </source>
</evidence>
<protein>
    <recommendedName>
        <fullName evidence="4">DNA polymerase III subunit alpha</fullName>
        <ecNumber evidence="3">2.7.7.7</ecNumber>
    </recommendedName>
</protein>
<dbReference type="NCBIfam" id="NF004226">
    <property type="entry name" value="PRK05673.1"/>
    <property type="match status" value="1"/>
</dbReference>
<keyword evidence="9" id="KW-0239">DNA-directed DNA polymerase</keyword>
<comment type="subcellular location">
    <subcellularLocation>
        <location evidence="1">Cytoplasm</location>
    </subcellularLocation>
</comment>
<comment type="similarity">
    <text evidence="2">Belongs to the DNA polymerase type-C family. DnaE subfamily.</text>
</comment>
<dbReference type="InterPro" id="IPR004805">
    <property type="entry name" value="DnaE2/DnaE/PolC"/>
</dbReference>
<keyword evidence="6 14" id="KW-0808">Transferase</keyword>
<name>A0ABY8QMQ3_9RHOB</name>
<dbReference type="Pfam" id="PF17657">
    <property type="entry name" value="DNA_pol3_finger"/>
    <property type="match status" value="1"/>
</dbReference>
<dbReference type="InterPro" id="IPR016195">
    <property type="entry name" value="Pol/histidinol_Pase-like"/>
</dbReference>
<dbReference type="Pfam" id="PF02811">
    <property type="entry name" value="PHP"/>
    <property type="match status" value="1"/>
</dbReference>
<sequence length="1165" mass="128259">MSDPRFIHLRVHTEYSLLEGAVRLKKLPGLCEAMGMPAVAVTDTNNLFAALEFSVSASGAGLQPIIGCQVDLRYLDPAPGERPKPPAPVVLLAQSEAGYEHLMKLNSCLYLREGSELPFVTLDELAHHSEDVICLTGGPDGPVGRLLRAGQRPAAQGLMDRFKDIFGDRLYVELQRHPEGGGLPEAEKLSERGFVEMAYAMDLPLVATNDVYFPKSDMYEAHDALICISEGAYVDQQEARRRLTPQHYLKTPEEMATLFADLPEALENTVEIARRCAFMAYKRDPILPKFADDEVAELRRMANEGLQARLAVIPHAVSVEEYQKRLDFELDIIEGMGFPGYFLIVADFIQWGKDQGIPVGPGRGSGAGSLVAYALTITDLDPLRYSLLFERFLNPERVSMPDFDIDFCMDRREEVIQYVQQKYGRDKVGQIITFGALLSKAAVRDVGRVLQMPYGQVDRLSKMIPVEGVKPVSIEQALRDEPRLAEEARNEEVVDRLLTYGQQVEGLLRNASTHAAGVVIGDRPLDALVPLYRDPRSDMPATQFNMKWVEQAGLVKFDFLGLKTLTVIQNAVNLILKSGRPLHVAADGTQLYEPAEGGENQINLIPLDDEASYKLYAAAKTVAVFQVESSGMMDALKRMKPTCIEDIVALVALYRPGPMENIPTYCEVKNGIKEITSVHPSIDHILAETQGIIVYQEQVMQIAQVMAGYSLGGADLLRRAMGKKIKEAMDAERPKFEEGAAKNGVDKKKASEVFDLLEKFANYGFNKSHAAAYAVVSYQTAWLKANHPVEFMAGVMNCDIHLTDKLAVYFEEVRKGLKLPWVPPCVNRSLATFDVVNGELVYALGALKNVGVEAMKLIVEGRGDRAFATLFDMARRVDLKRVGKRPMEMLARAGAFDQLDGNRRRVFDSLDALVAYSAAVHEQKASDQVSLFGEAGDDLPEPRMSPVPDWLPAERLAEEFKAVGFYLSGHPLDDYMPALKRQDVMTLDEVTGRAERGPLVAKLAGVVAGRQERKSARGNRFAFAQLSDPTGAYEVTLFSETLEKSREYLETGSKVVITVEATMESDQLKLLGRGVAPVDAVASGGGVMGLKIHIEEPGALPQIASVLGRAAEQMPRAARGPVRLCLNDAGLPGEVEMDLNQDFPVTPEIKGAIKSLDGVLAVEDF</sequence>
<comment type="function">
    <text evidence="10">DNA polymerase III is a complex, multichain enzyme responsible for most of the replicative synthesis in bacteria. This DNA polymerase also exhibits 3' to 5' exonuclease activity. The alpha chain is the DNA polymerase.</text>
</comment>
<dbReference type="Proteomes" id="UP001241605">
    <property type="component" value="Chromosome"/>
</dbReference>
<evidence type="ECO:0000256" key="2">
    <source>
        <dbReference type="ARBA" id="ARBA00009496"/>
    </source>
</evidence>
<evidence type="ECO:0000256" key="3">
    <source>
        <dbReference type="ARBA" id="ARBA00012417"/>
    </source>
</evidence>
<keyword evidence="5" id="KW-0963">Cytoplasm</keyword>
<gene>
    <name evidence="14" type="primary">dnaE</name>
    <name evidence="14" type="ORF">QF118_05830</name>
</gene>
<accession>A0ABY8QMQ3</accession>
<dbReference type="Gene3D" id="1.10.150.870">
    <property type="match status" value="1"/>
</dbReference>
<reference evidence="14 15" key="1">
    <citation type="submission" date="2023-05" db="EMBL/GenBank/DDBJ databases">
        <title>YMD87, complete Genome.</title>
        <authorList>
            <person name="Zhang J."/>
            <person name="Xu X."/>
        </authorList>
    </citation>
    <scope>NUCLEOTIDE SEQUENCE [LARGE SCALE GENOMIC DNA]</scope>
    <source>
        <strain evidence="14 15">YMD87</strain>
    </source>
</reference>
<dbReference type="CDD" id="cd07433">
    <property type="entry name" value="PHP_PolIIIA_DnaE1"/>
    <property type="match status" value="1"/>
</dbReference>
<keyword evidence="7 14" id="KW-0548">Nucleotidyltransferase</keyword>
<evidence type="ECO:0000256" key="9">
    <source>
        <dbReference type="ARBA" id="ARBA00022932"/>
    </source>
</evidence>
<dbReference type="Pfam" id="PF14579">
    <property type="entry name" value="HHH_6"/>
    <property type="match status" value="1"/>
</dbReference>
<evidence type="ECO:0000256" key="8">
    <source>
        <dbReference type="ARBA" id="ARBA00022705"/>
    </source>
</evidence>
<dbReference type="Gene3D" id="3.20.20.140">
    <property type="entry name" value="Metal-dependent hydrolases"/>
    <property type="match status" value="1"/>
</dbReference>
<dbReference type="Pfam" id="PF07733">
    <property type="entry name" value="DNA_pol3_alpha"/>
    <property type="match status" value="1"/>
</dbReference>
<organism evidence="14 15">
    <name type="scientific">Tropicibacter oceani</name>
    <dbReference type="NCBI Taxonomy" id="3058420"/>
    <lineage>
        <taxon>Bacteria</taxon>
        <taxon>Pseudomonadati</taxon>
        <taxon>Pseudomonadota</taxon>
        <taxon>Alphaproteobacteria</taxon>
        <taxon>Rhodobacterales</taxon>
        <taxon>Roseobacteraceae</taxon>
        <taxon>Tropicibacter</taxon>
    </lineage>
</organism>
<dbReference type="PANTHER" id="PTHR32294:SF0">
    <property type="entry name" value="DNA POLYMERASE III SUBUNIT ALPHA"/>
    <property type="match status" value="1"/>
</dbReference>
<dbReference type="InterPro" id="IPR041931">
    <property type="entry name" value="DNA_pol3_alpha_thumb_dom"/>
</dbReference>
<evidence type="ECO:0000256" key="12">
    <source>
        <dbReference type="ARBA" id="ARBA00049244"/>
    </source>
</evidence>
<dbReference type="InterPro" id="IPR003141">
    <property type="entry name" value="Pol/His_phosphatase_N"/>
</dbReference>
<evidence type="ECO:0000256" key="7">
    <source>
        <dbReference type="ARBA" id="ARBA00022695"/>
    </source>
</evidence>
<evidence type="ECO:0000313" key="15">
    <source>
        <dbReference type="Proteomes" id="UP001241605"/>
    </source>
</evidence>
<proteinExistence type="inferred from homology"/>
<keyword evidence="15" id="KW-1185">Reference proteome</keyword>
<dbReference type="EC" id="2.7.7.7" evidence="3"/>
<feature type="domain" description="Polymerase/histidinol phosphatase N-terminal" evidence="13">
    <location>
        <begin position="7"/>
        <end position="74"/>
    </location>
</feature>
<dbReference type="NCBIfam" id="TIGR00594">
    <property type="entry name" value="polc"/>
    <property type="match status" value="1"/>
</dbReference>
<comment type="catalytic activity">
    <reaction evidence="12">
        <text>DNA(n) + a 2'-deoxyribonucleoside 5'-triphosphate = DNA(n+1) + diphosphate</text>
        <dbReference type="Rhea" id="RHEA:22508"/>
        <dbReference type="Rhea" id="RHEA-COMP:17339"/>
        <dbReference type="Rhea" id="RHEA-COMP:17340"/>
        <dbReference type="ChEBI" id="CHEBI:33019"/>
        <dbReference type="ChEBI" id="CHEBI:61560"/>
        <dbReference type="ChEBI" id="CHEBI:173112"/>
        <dbReference type="EC" id="2.7.7.7"/>
    </reaction>
</comment>
<dbReference type="EMBL" id="CP124616">
    <property type="protein sequence ID" value="WGW05067.1"/>
    <property type="molecule type" value="Genomic_DNA"/>
</dbReference>
<evidence type="ECO:0000256" key="4">
    <source>
        <dbReference type="ARBA" id="ARBA00019114"/>
    </source>
</evidence>
<dbReference type="Gene3D" id="1.10.10.1600">
    <property type="entry name" value="Bacterial DNA polymerase III alpha subunit, thumb domain"/>
    <property type="match status" value="1"/>
</dbReference>
<dbReference type="GO" id="GO:0003887">
    <property type="term" value="F:DNA-directed DNA polymerase activity"/>
    <property type="evidence" value="ECO:0007669"/>
    <property type="project" value="UniProtKB-EC"/>
</dbReference>
<evidence type="ECO:0000256" key="10">
    <source>
        <dbReference type="ARBA" id="ARBA00025611"/>
    </source>
</evidence>
<evidence type="ECO:0000313" key="14">
    <source>
        <dbReference type="EMBL" id="WGW05067.1"/>
    </source>
</evidence>
<dbReference type="InterPro" id="IPR004013">
    <property type="entry name" value="PHP_dom"/>
</dbReference>
<dbReference type="PANTHER" id="PTHR32294">
    <property type="entry name" value="DNA POLYMERASE III SUBUNIT ALPHA"/>
    <property type="match status" value="1"/>
</dbReference>
<dbReference type="RefSeq" id="WP_282301704.1">
    <property type="nucleotide sequence ID" value="NZ_CP124616.1"/>
</dbReference>
<dbReference type="InterPro" id="IPR049821">
    <property type="entry name" value="PolIIIA_DnaE1_PHP"/>
</dbReference>
<dbReference type="InterPro" id="IPR029460">
    <property type="entry name" value="DNAPol_HHH"/>
</dbReference>
<evidence type="ECO:0000256" key="6">
    <source>
        <dbReference type="ARBA" id="ARBA00022679"/>
    </source>
</evidence>
<comment type="subunit">
    <text evidence="11">DNA polymerase III contains a core (composed of alpha, epsilon and theta chains) that associates with a tau subunit. This core dimerizes to form the POLIII' complex. PolIII' associates with the gamma complex (composed of gamma, delta, delta', psi and chi chains) and with the beta chain to form the complete DNA polymerase III complex.</text>
</comment>
<keyword evidence="8" id="KW-0235">DNA replication</keyword>
<evidence type="ECO:0000256" key="5">
    <source>
        <dbReference type="ARBA" id="ARBA00022490"/>
    </source>
</evidence>
<evidence type="ECO:0000256" key="1">
    <source>
        <dbReference type="ARBA" id="ARBA00004496"/>
    </source>
</evidence>
<dbReference type="InterPro" id="IPR011708">
    <property type="entry name" value="DNA_pol3_alpha_NTPase_dom"/>
</dbReference>
<dbReference type="CDD" id="cd04485">
    <property type="entry name" value="DnaE_OBF"/>
    <property type="match status" value="1"/>
</dbReference>
<dbReference type="SUPFAM" id="SSF89550">
    <property type="entry name" value="PHP domain-like"/>
    <property type="match status" value="1"/>
</dbReference>
<evidence type="ECO:0000256" key="11">
    <source>
        <dbReference type="ARBA" id="ARBA00026073"/>
    </source>
</evidence>
<dbReference type="InterPro" id="IPR040982">
    <property type="entry name" value="DNA_pol3_finger"/>
</dbReference>
<dbReference type="SMART" id="SM00481">
    <property type="entry name" value="POLIIIAc"/>
    <property type="match status" value="1"/>
</dbReference>